<evidence type="ECO:0000313" key="5">
    <source>
        <dbReference type="Proteomes" id="UP001271769"/>
    </source>
</evidence>
<dbReference type="InterPro" id="IPR013785">
    <property type="entry name" value="Aldolase_TIM"/>
</dbReference>
<evidence type="ECO:0000256" key="2">
    <source>
        <dbReference type="ARBA" id="ARBA00022977"/>
    </source>
</evidence>
<name>A0ABU5E261_9PROT</name>
<sequence>MKARNKAISADTPTCRLYLTTPPELVSGGVAVSAFADLLEKTIAAADIACLRIAGDDAARISTIAKPLLPLAQDQGVAVLFDDADLALKLRGDGVHLADPMLLTKARRTVGSDAIVGVACPLERHAAMEAGEAGADYVQFQPGTASDDLDLIAWWTEMMTVPSVVAGKFSQESARAFVAAGADFLAPDPSIWATPDAVAAIAALLS</sequence>
<evidence type="ECO:0000256" key="1">
    <source>
        <dbReference type="ARBA" id="ARBA00004948"/>
    </source>
</evidence>
<evidence type="ECO:0000313" key="4">
    <source>
        <dbReference type="EMBL" id="MDY0873304.1"/>
    </source>
</evidence>
<evidence type="ECO:0000259" key="3">
    <source>
        <dbReference type="Pfam" id="PF02581"/>
    </source>
</evidence>
<dbReference type="SUPFAM" id="SSF51391">
    <property type="entry name" value="Thiamin phosphate synthase"/>
    <property type="match status" value="1"/>
</dbReference>
<gene>
    <name evidence="4" type="ORF">SMD31_15285</name>
</gene>
<proteinExistence type="predicted"/>
<comment type="caution">
    <text evidence="4">The sequence shown here is derived from an EMBL/GenBank/DDBJ whole genome shotgun (WGS) entry which is preliminary data.</text>
</comment>
<dbReference type="PANTHER" id="PTHR20857:SF23">
    <property type="entry name" value="THIAMINE BIOSYNTHETIC BIFUNCTIONAL ENZYME"/>
    <property type="match status" value="1"/>
</dbReference>
<dbReference type="Gene3D" id="3.20.20.70">
    <property type="entry name" value="Aldolase class I"/>
    <property type="match status" value="1"/>
</dbReference>
<keyword evidence="2" id="KW-0784">Thiamine biosynthesis</keyword>
<keyword evidence="5" id="KW-1185">Reference proteome</keyword>
<dbReference type="InterPro" id="IPR022998">
    <property type="entry name" value="ThiamineP_synth_TenI"/>
</dbReference>
<comment type="pathway">
    <text evidence="1">Cofactor biosynthesis; thiamine diphosphate biosynthesis.</text>
</comment>
<protein>
    <submittedName>
        <fullName evidence="4">Thiamine phosphate synthase</fullName>
    </submittedName>
</protein>
<organism evidence="4 5">
    <name type="scientific">Dongia rigui</name>
    <dbReference type="NCBI Taxonomy" id="940149"/>
    <lineage>
        <taxon>Bacteria</taxon>
        <taxon>Pseudomonadati</taxon>
        <taxon>Pseudomonadota</taxon>
        <taxon>Alphaproteobacteria</taxon>
        <taxon>Rhodospirillales</taxon>
        <taxon>Dongiaceae</taxon>
        <taxon>Dongia</taxon>
    </lineage>
</organism>
<accession>A0ABU5E261</accession>
<dbReference type="Proteomes" id="UP001271769">
    <property type="component" value="Unassembled WGS sequence"/>
</dbReference>
<dbReference type="EMBL" id="JAXCLX010000002">
    <property type="protein sequence ID" value="MDY0873304.1"/>
    <property type="molecule type" value="Genomic_DNA"/>
</dbReference>
<dbReference type="CDD" id="cd00564">
    <property type="entry name" value="TMP_TenI"/>
    <property type="match status" value="1"/>
</dbReference>
<feature type="domain" description="Thiamine phosphate synthase/TenI" evidence="3">
    <location>
        <begin position="33"/>
        <end position="186"/>
    </location>
</feature>
<dbReference type="PANTHER" id="PTHR20857">
    <property type="entry name" value="THIAMINE-PHOSPHATE PYROPHOSPHORYLASE"/>
    <property type="match status" value="1"/>
</dbReference>
<dbReference type="InterPro" id="IPR036206">
    <property type="entry name" value="ThiamineP_synth_sf"/>
</dbReference>
<dbReference type="Pfam" id="PF02581">
    <property type="entry name" value="TMP-TENI"/>
    <property type="match status" value="1"/>
</dbReference>
<reference evidence="4 5" key="1">
    <citation type="journal article" date="2013" name="Antonie Van Leeuwenhoek">
        <title>Dongia rigui sp. nov., isolated from freshwater of a large wetland in Korea.</title>
        <authorList>
            <person name="Baik K.S."/>
            <person name="Hwang Y.M."/>
            <person name="Choi J.S."/>
            <person name="Kwon J."/>
            <person name="Seong C.N."/>
        </authorList>
    </citation>
    <scope>NUCLEOTIDE SEQUENCE [LARGE SCALE GENOMIC DNA]</scope>
    <source>
        <strain evidence="4 5">04SU4-P</strain>
    </source>
</reference>